<keyword evidence="4" id="KW-1185">Reference proteome</keyword>
<evidence type="ECO:0000313" key="4">
    <source>
        <dbReference type="Proteomes" id="UP000321051"/>
    </source>
</evidence>
<reference evidence="3 4" key="1">
    <citation type="submission" date="2019-07" db="EMBL/GenBank/DDBJ databases">
        <title>Whole genome shotgun sequence of Marinococcus halophilus NBRC 102359.</title>
        <authorList>
            <person name="Hosoyama A."/>
            <person name="Uohara A."/>
            <person name="Ohji S."/>
            <person name="Ichikawa N."/>
        </authorList>
    </citation>
    <scope>NUCLEOTIDE SEQUENCE [LARGE SCALE GENOMIC DNA]</scope>
    <source>
        <strain evidence="3 4">NBRC 102359</strain>
    </source>
</reference>
<feature type="transmembrane region" description="Helical" evidence="2">
    <location>
        <begin position="46"/>
        <end position="66"/>
    </location>
</feature>
<evidence type="ECO:0000313" key="3">
    <source>
        <dbReference type="EMBL" id="GEK59876.1"/>
    </source>
</evidence>
<keyword evidence="2" id="KW-0812">Transmembrane</keyword>
<keyword evidence="2" id="KW-1133">Transmembrane helix</keyword>
<name>A0A510Y916_MARHA</name>
<dbReference type="Proteomes" id="UP000321051">
    <property type="component" value="Unassembled WGS sequence"/>
</dbReference>
<dbReference type="AlphaFoldDB" id="A0A510Y916"/>
<sequence length="67" mass="7267">MNTTVWIGTTAKKTSNKEEAPGEVSRGSLPRFKEVLSVGDNQEKKLAIVAFIAASLFLLSLIGRLFS</sequence>
<feature type="compositionally biased region" description="Polar residues" evidence="1">
    <location>
        <begin position="1"/>
        <end position="13"/>
    </location>
</feature>
<proteinExistence type="predicted"/>
<protein>
    <submittedName>
        <fullName evidence="3">Uncharacterized protein</fullName>
    </submittedName>
</protein>
<keyword evidence="2" id="KW-0472">Membrane</keyword>
<gene>
    <name evidence="3" type="ORF">MHA01_27810</name>
</gene>
<accession>A0A510Y916</accession>
<feature type="region of interest" description="Disordered" evidence="1">
    <location>
        <begin position="1"/>
        <end position="25"/>
    </location>
</feature>
<evidence type="ECO:0000256" key="2">
    <source>
        <dbReference type="SAM" id="Phobius"/>
    </source>
</evidence>
<evidence type="ECO:0000256" key="1">
    <source>
        <dbReference type="SAM" id="MobiDB-lite"/>
    </source>
</evidence>
<dbReference type="EMBL" id="BJUN01000021">
    <property type="protein sequence ID" value="GEK59876.1"/>
    <property type="molecule type" value="Genomic_DNA"/>
</dbReference>
<organism evidence="3 4">
    <name type="scientific">Marinococcus halophilus</name>
    <dbReference type="NCBI Taxonomy" id="1371"/>
    <lineage>
        <taxon>Bacteria</taxon>
        <taxon>Bacillati</taxon>
        <taxon>Bacillota</taxon>
        <taxon>Bacilli</taxon>
        <taxon>Bacillales</taxon>
        <taxon>Bacillaceae</taxon>
        <taxon>Marinococcus</taxon>
    </lineage>
</organism>
<comment type="caution">
    <text evidence="3">The sequence shown here is derived from an EMBL/GenBank/DDBJ whole genome shotgun (WGS) entry which is preliminary data.</text>
</comment>